<accession>A0A1J5QC91</accession>
<gene>
    <name evidence="1" type="ORF">GALL_372090</name>
</gene>
<proteinExistence type="predicted"/>
<sequence>MGKPAATATAMLQCSFGLAPSTLNVLPIARVLIEGKPAAAITDAIPIMNIPPFGMCTSLANPQVAAATAAALGVLTPMPCIPVTTPWVGGAMTTLIGGKPGLTLGASCTCGFGGVIQILNPGSVKTLEA</sequence>
<dbReference type="EMBL" id="MLJW01000979">
    <property type="protein sequence ID" value="OIQ81032.1"/>
    <property type="molecule type" value="Genomic_DNA"/>
</dbReference>
<protein>
    <recommendedName>
        <fullName evidence="2">DUF4280 domain-containing protein</fullName>
    </recommendedName>
</protein>
<name>A0A1J5QC91_9ZZZZ</name>
<evidence type="ECO:0000313" key="1">
    <source>
        <dbReference type="EMBL" id="OIQ81032.1"/>
    </source>
</evidence>
<dbReference type="InterPro" id="IPR025460">
    <property type="entry name" value="DUF4280"/>
</dbReference>
<comment type="caution">
    <text evidence="1">The sequence shown here is derived from an EMBL/GenBank/DDBJ whole genome shotgun (WGS) entry which is preliminary data.</text>
</comment>
<organism evidence="1">
    <name type="scientific">mine drainage metagenome</name>
    <dbReference type="NCBI Taxonomy" id="410659"/>
    <lineage>
        <taxon>unclassified sequences</taxon>
        <taxon>metagenomes</taxon>
        <taxon>ecological metagenomes</taxon>
    </lineage>
</organism>
<evidence type="ECO:0008006" key="2">
    <source>
        <dbReference type="Google" id="ProtNLM"/>
    </source>
</evidence>
<dbReference type="Pfam" id="PF14107">
    <property type="entry name" value="DUF4280"/>
    <property type="match status" value="1"/>
</dbReference>
<reference evidence="1" key="1">
    <citation type="submission" date="2016-10" db="EMBL/GenBank/DDBJ databases">
        <title>Sequence of Gallionella enrichment culture.</title>
        <authorList>
            <person name="Poehlein A."/>
            <person name="Muehling M."/>
            <person name="Daniel R."/>
        </authorList>
    </citation>
    <scope>NUCLEOTIDE SEQUENCE</scope>
</reference>
<dbReference type="AlphaFoldDB" id="A0A1J5QC91"/>